<dbReference type="AlphaFoldDB" id="A0AAQ4E0A6"/>
<name>A0AAQ4E0A6_AMBAM</name>
<comment type="caution">
    <text evidence="2">The sequence shown here is derived from an EMBL/GenBank/DDBJ whole genome shotgun (WGS) entry which is preliminary data.</text>
</comment>
<sequence length="159" mass="17014">MRTHTGCCYGPDALLPKCIKERTPLTGVTTAAAATEAESSGLFALRSLNKRSHVSDNTLRSTRTFIHLLGIRVPFLSHAGTHRTALVTSTRQCLRTALSIDRALRVSVLLLAVGVTTLGVFNYHPPHAADWLTVGCKNIEPGAQLSLAAPGMKTIIGDQ</sequence>
<accession>A0AAQ4E0A6</accession>
<evidence type="ECO:0000256" key="1">
    <source>
        <dbReference type="SAM" id="Phobius"/>
    </source>
</evidence>
<keyword evidence="1" id="KW-0472">Membrane</keyword>
<evidence type="ECO:0000313" key="3">
    <source>
        <dbReference type="Proteomes" id="UP001321473"/>
    </source>
</evidence>
<feature type="transmembrane region" description="Helical" evidence="1">
    <location>
        <begin position="103"/>
        <end position="123"/>
    </location>
</feature>
<keyword evidence="3" id="KW-1185">Reference proteome</keyword>
<keyword evidence="1" id="KW-0812">Transmembrane</keyword>
<evidence type="ECO:0000313" key="2">
    <source>
        <dbReference type="EMBL" id="KAK8768146.1"/>
    </source>
</evidence>
<protein>
    <submittedName>
        <fullName evidence="2">Uncharacterized protein</fullName>
    </submittedName>
</protein>
<proteinExistence type="predicted"/>
<gene>
    <name evidence="2" type="ORF">V5799_005073</name>
</gene>
<organism evidence="2 3">
    <name type="scientific">Amblyomma americanum</name>
    <name type="common">Lone star tick</name>
    <dbReference type="NCBI Taxonomy" id="6943"/>
    <lineage>
        <taxon>Eukaryota</taxon>
        <taxon>Metazoa</taxon>
        <taxon>Ecdysozoa</taxon>
        <taxon>Arthropoda</taxon>
        <taxon>Chelicerata</taxon>
        <taxon>Arachnida</taxon>
        <taxon>Acari</taxon>
        <taxon>Parasitiformes</taxon>
        <taxon>Ixodida</taxon>
        <taxon>Ixodoidea</taxon>
        <taxon>Ixodidae</taxon>
        <taxon>Amblyomminae</taxon>
        <taxon>Amblyomma</taxon>
    </lineage>
</organism>
<reference evidence="2 3" key="1">
    <citation type="journal article" date="2023" name="Arcadia Sci">
        <title>De novo assembly of a long-read Amblyomma americanum tick genome.</title>
        <authorList>
            <person name="Chou S."/>
            <person name="Poskanzer K.E."/>
            <person name="Rollins M."/>
            <person name="Thuy-Boun P.S."/>
        </authorList>
    </citation>
    <scope>NUCLEOTIDE SEQUENCE [LARGE SCALE GENOMIC DNA]</scope>
    <source>
        <strain evidence="2">F_SG_1</strain>
        <tissue evidence="2">Salivary glands</tissue>
    </source>
</reference>
<keyword evidence="1" id="KW-1133">Transmembrane helix</keyword>
<dbReference type="EMBL" id="JARKHS020024434">
    <property type="protein sequence ID" value="KAK8768146.1"/>
    <property type="molecule type" value="Genomic_DNA"/>
</dbReference>
<dbReference type="Proteomes" id="UP001321473">
    <property type="component" value="Unassembled WGS sequence"/>
</dbReference>